<sequence>MGSSSPPPPPPSPPPHALVLPYPAQGHVIPLMELSHRLVDRGFTITFVNTHFDRARVRASQPGPWADTGPLRLVSIPDGLDPRADRNDLGRLTLAMQEHMPGHLEELIRASSAEPEPERGPLTCVIADHSMAWALDVAKKMGLRAIAFWPSSAGLLAMMLDVPNMIEDGIIDTNGVPMEHKTIELGPGMPWMNTANFWWNNVGDPSMERVFFNVVLRGTKSIDSAEWILCNSFTHAELPVFTCAPKIRPIGPLLPGLQPDKAVGHYWPEDSSCVGWLDQQPPKSVVYVAFGSFTVFTPQQFQELALGLEMMGRRFLWVVRPDVTAKGNIAFPGGFKERVSGRGRMVGWSPQQRLLAHPSVACFVSHCGWNSTMEGIANGVPFLCWPYFADQFLNESYICDTWKVGLRLSKDTEGIVTRGEIKAMVEALFGDGDVVGRALELKEVAARSIGEGGSSFDNFNEFVESMKKHV</sequence>
<dbReference type="InterPro" id="IPR002213">
    <property type="entry name" value="UDP_glucos_trans"/>
</dbReference>
<dbReference type="PANTHER" id="PTHR11926">
    <property type="entry name" value="GLUCOSYL/GLUCURONOSYL TRANSFERASES"/>
    <property type="match status" value="1"/>
</dbReference>
<proteinExistence type="inferred from homology"/>
<name>A0AAV9CG82_ACOCL</name>
<dbReference type="PANTHER" id="PTHR11926:SF1412">
    <property type="entry name" value="UDP-GLYCOSYLTRANSFERASE 83A1-LIKE"/>
    <property type="match status" value="1"/>
</dbReference>
<dbReference type="EMBL" id="JAUJYO010000019">
    <property type="protein sequence ID" value="KAK1287389.1"/>
    <property type="molecule type" value="Genomic_DNA"/>
</dbReference>
<keyword evidence="4" id="KW-1185">Reference proteome</keyword>
<dbReference type="Pfam" id="PF00201">
    <property type="entry name" value="UDPGT"/>
    <property type="match status" value="1"/>
</dbReference>
<dbReference type="GO" id="GO:0080043">
    <property type="term" value="F:quercetin 3-O-glucosyltransferase activity"/>
    <property type="evidence" value="ECO:0007669"/>
    <property type="project" value="TreeGrafter"/>
</dbReference>
<evidence type="ECO:0000256" key="2">
    <source>
        <dbReference type="ARBA" id="ARBA00022679"/>
    </source>
</evidence>
<comment type="caution">
    <text evidence="3">The sequence shown here is derived from an EMBL/GenBank/DDBJ whole genome shotgun (WGS) entry which is preliminary data.</text>
</comment>
<protein>
    <submittedName>
        <fullName evidence="3">UDP-glycosyltransferase 83A1</fullName>
    </submittedName>
</protein>
<dbReference type="Gene3D" id="3.40.50.2000">
    <property type="entry name" value="Glycogen Phosphorylase B"/>
    <property type="match status" value="2"/>
</dbReference>
<organism evidence="3 4">
    <name type="scientific">Acorus calamus</name>
    <name type="common">Sweet flag</name>
    <dbReference type="NCBI Taxonomy" id="4465"/>
    <lineage>
        <taxon>Eukaryota</taxon>
        <taxon>Viridiplantae</taxon>
        <taxon>Streptophyta</taxon>
        <taxon>Embryophyta</taxon>
        <taxon>Tracheophyta</taxon>
        <taxon>Spermatophyta</taxon>
        <taxon>Magnoliopsida</taxon>
        <taxon>Liliopsida</taxon>
        <taxon>Acoraceae</taxon>
        <taxon>Acorus</taxon>
    </lineage>
</organism>
<dbReference type="SUPFAM" id="SSF53756">
    <property type="entry name" value="UDP-Glycosyltransferase/glycogen phosphorylase"/>
    <property type="match status" value="1"/>
</dbReference>
<dbReference type="GO" id="GO:0080044">
    <property type="term" value="F:quercetin 7-O-glucosyltransferase activity"/>
    <property type="evidence" value="ECO:0007669"/>
    <property type="project" value="TreeGrafter"/>
</dbReference>
<reference evidence="3" key="1">
    <citation type="journal article" date="2023" name="Nat. Commun.">
        <title>Diploid and tetraploid genomes of Acorus and the evolution of monocots.</title>
        <authorList>
            <person name="Ma L."/>
            <person name="Liu K.W."/>
            <person name="Li Z."/>
            <person name="Hsiao Y.Y."/>
            <person name="Qi Y."/>
            <person name="Fu T."/>
            <person name="Tang G.D."/>
            <person name="Zhang D."/>
            <person name="Sun W.H."/>
            <person name="Liu D.K."/>
            <person name="Li Y."/>
            <person name="Chen G.Z."/>
            <person name="Liu X.D."/>
            <person name="Liao X.Y."/>
            <person name="Jiang Y.T."/>
            <person name="Yu X."/>
            <person name="Hao Y."/>
            <person name="Huang J."/>
            <person name="Zhao X.W."/>
            <person name="Ke S."/>
            <person name="Chen Y.Y."/>
            <person name="Wu W.L."/>
            <person name="Hsu J.L."/>
            <person name="Lin Y.F."/>
            <person name="Huang M.D."/>
            <person name="Li C.Y."/>
            <person name="Huang L."/>
            <person name="Wang Z.W."/>
            <person name="Zhao X."/>
            <person name="Zhong W.Y."/>
            <person name="Peng D.H."/>
            <person name="Ahmad S."/>
            <person name="Lan S."/>
            <person name="Zhang J.S."/>
            <person name="Tsai W.C."/>
            <person name="Van de Peer Y."/>
            <person name="Liu Z.J."/>
        </authorList>
    </citation>
    <scope>NUCLEOTIDE SEQUENCE</scope>
    <source>
        <strain evidence="3">CP</strain>
    </source>
</reference>
<evidence type="ECO:0000313" key="3">
    <source>
        <dbReference type="EMBL" id="KAK1287389.1"/>
    </source>
</evidence>
<dbReference type="Proteomes" id="UP001180020">
    <property type="component" value="Unassembled WGS sequence"/>
</dbReference>
<gene>
    <name evidence="3" type="primary">UGT83A1</name>
    <name evidence="3" type="ORF">QJS10_CPB19g01694</name>
</gene>
<dbReference type="CDD" id="cd03784">
    <property type="entry name" value="GT1_Gtf-like"/>
    <property type="match status" value="1"/>
</dbReference>
<reference evidence="3" key="2">
    <citation type="submission" date="2023-06" db="EMBL/GenBank/DDBJ databases">
        <authorList>
            <person name="Ma L."/>
            <person name="Liu K.-W."/>
            <person name="Li Z."/>
            <person name="Hsiao Y.-Y."/>
            <person name="Qi Y."/>
            <person name="Fu T."/>
            <person name="Tang G."/>
            <person name="Zhang D."/>
            <person name="Sun W.-H."/>
            <person name="Liu D.-K."/>
            <person name="Li Y."/>
            <person name="Chen G.-Z."/>
            <person name="Liu X.-D."/>
            <person name="Liao X.-Y."/>
            <person name="Jiang Y.-T."/>
            <person name="Yu X."/>
            <person name="Hao Y."/>
            <person name="Huang J."/>
            <person name="Zhao X.-W."/>
            <person name="Ke S."/>
            <person name="Chen Y.-Y."/>
            <person name="Wu W.-L."/>
            <person name="Hsu J.-L."/>
            <person name="Lin Y.-F."/>
            <person name="Huang M.-D."/>
            <person name="Li C.-Y."/>
            <person name="Huang L."/>
            <person name="Wang Z.-W."/>
            <person name="Zhao X."/>
            <person name="Zhong W.-Y."/>
            <person name="Peng D.-H."/>
            <person name="Ahmad S."/>
            <person name="Lan S."/>
            <person name="Zhang J.-S."/>
            <person name="Tsai W.-C."/>
            <person name="Van De Peer Y."/>
            <person name="Liu Z.-J."/>
        </authorList>
    </citation>
    <scope>NUCLEOTIDE SEQUENCE</scope>
    <source>
        <strain evidence="3">CP</strain>
        <tissue evidence="3">Leaves</tissue>
    </source>
</reference>
<evidence type="ECO:0000313" key="4">
    <source>
        <dbReference type="Proteomes" id="UP001180020"/>
    </source>
</evidence>
<keyword evidence="2" id="KW-0808">Transferase</keyword>
<evidence type="ECO:0000256" key="1">
    <source>
        <dbReference type="ARBA" id="ARBA00009995"/>
    </source>
</evidence>
<dbReference type="FunFam" id="3.40.50.2000:FF:000108">
    <property type="entry name" value="UDP-glycosyltransferase 83A1"/>
    <property type="match status" value="1"/>
</dbReference>
<dbReference type="FunFam" id="3.40.50.2000:FF:000061">
    <property type="entry name" value="UDP-glycosyltransferase 83A1"/>
    <property type="match status" value="1"/>
</dbReference>
<comment type="similarity">
    <text evidence="1">Belongs to the UDP-glycosyltransferase family.</text>
</comment>
<accession>A0AAV9CG82</accession>
<dbReference type="AlphaFoldDB" id="A0AAV9CG82"/>